<accession>A0A1J1J5A8</accession>
<organism evidence="1 2">
    <name type="scientific">Clunio marinus</name>
    <dbReference type="NCBI Taxonomy" id="568069"/>
    <lineage>
        <taxon>Eukaryota</taxon>
        <taxon>Metazoa</taxon>
        <taxon>Ecdysozoa</taxon>
        <taxon>Arthropoda</taxon>
        <taxon>Hexapoda</taxon>
        <taxon>Insecta</taxon>
        <taxon>Pterygota</taxon>
        <taxon>Neoptera</taxon>
        <taxon>Endopterygota</taxon>
        <taxon>Diptera</taxon>
        <taxon>Nematocera</taxon>
        <taxon>Chironomoidea</taxon>
        <taxon>Chironomidae</taxon>
        <taxon>Clunio</taxon>
    </lineage>
</organism>
<dbReference type="AlphaFoldDB" id="A0A1J1J5A8"/>
<proteinExistence type="predicted"/>
<sequence length="98" mass="11447">MSSTHATLQNKSKCFKNQHHVLYTLKPAYRVIVHTSMFSCWLSRQPLTFYVFDATSKEKTKRNEKGSKLEATDIIYNLNLILNQKKEDTDATGEYLMR</sequence>
<keyword evidence="2" id="KW-1185">Reference proteome</keyword>
<dbReference type="Proteomes" id="UP000183832">
    <property type="component" value="Unassembled WGS sequence"/>
</dbReference>
<dbReference type="EMBL" id="CVRI01000067">
    <property type="protein sequence ID" value="CRL06654.1"/>
    <property type="molecule type" value="Genomic_DNA"/>
</dbReference>
<evidence type="ECO:0000313" key="2">
    <source>
        <dbReference type="Proteomes" id="UP000183832"/>
    </source>
</evidence>
<reference evidence="1 2" key="1">
    <citation type="submission" date="2015-04" db="EMBL/GenBank/DDBJ databases">
        <authorList>
            <person name="Syromyatnikov M.Y."/>
            <person name="Popov V.N."/>
        </authorList>
    </citation>
    <scope>NUCLEOTIDE SEQUENCE [LARGE SCALE GENOMIC DNA]</scope>
</reference>
<name>A0A1J1J5A8_9DIPT</name>
<gene>
    <name evidence="1" type="ORF">CLUMA_CG019699</name>
</gene>
<protein>
    <submittedName>
        <fullName evidence="1">CLUMA_CG019699, isoform A</fullName>
    </submittedName>
</protein>
<evidence type="ECO:0000313" key="1">
    <source>
        <dbReference type="EMBL" id="CRL06654.1"/>
    </source>
</evidence>